<accession>A0A7X2H6Y5</accession>
<sequence>MNYYLGVDGGGSKTLAVISDQKGNIIGGATSGCGNHQTGAVNAEQNIRQAVDKALRSANLTKEQITYSVFGLAGADREADYQILRPMILGLGMQRYHIVCDTIIGLRAGTRQSHGVVVICGTGTNCYGINRIGQELQVGGFGYSFGDFGGGGDLAVEVFRSVIRAWEGREQPTRLSQATLTLLGFASTEEMFHHYLDHGLRVPNRIAKLLFEVAEHDGIARDILRRQGRELGIAASAVIRKLGMQQDNFDLVMAGSILTRGESRYIVPFIEAEITGLAPGCRLTVLTLEPVAGALFMAMERSGGSVEETVYEALDHQLSVKAANAVWIKD</sequence>
<dbReference type="RefSeq" id="WP_154120038.1">
    <property type="nucleotide sequence ID" value="NZ_WJXB01000006.1"/>
</dbReference>
<dbReference type="Gene3D" id="3.30.420.40">
    <property type="match status" value="2"/>
</dbReference>
<dbReference type="EMBL" id="WJXB01000006">
    <property type="protein sequence ID" value="MRN54689.1"/>
    <property type="molecule type" value="Genomic_DNA"/>
</dbReference>
<evidence type="ECO:0000313" key="3">
    <source>
        <dbReference type="Proteomes" id="UP000463051"/>
    </source>
</evidence>
<dbReference type="CDD" id="cd24007">
    <property type="entry name" value="ASKHA_NBD_eukNAGK-like"/>
    <property type="match status" value="1"/>
</dbReference>
<organism evidence="2 3">
    <name type="scientific">Paenibacillus monticola</name>
    <dbReference type="NCBI Taxonomy" id="2666075"/>
    <lineage>
        <taxon>Bacteria</taxon>
        <taxon>Bacillati</taxon>
        <taxon>Bacillota</taxon>
        <taxon>Bacilli</taxon>
        <taxon>Bacillales</taxon>
        <taxon>Paenibacillaceae</taxon>
        <taxon>Paenibacillus</taxon>
    </lineage>
</organism>
<proteinExistence type="predicted"/>
<dbReference type="InterPro" id="IPR052519">
    <property type="entry name" value="Euk-type_GlcNAc_Kinase"/>
</dbReference>
<evidence type="ECO:0000313" key="2">
    <source>
        <dbReference type="EMBL" id="MRN54689.1"/>
    </source>
</evidence>
<keyword evidence="3" id="KW-1185">Reference proteome</keyword>
<feature type="domain" description="ATPase BadF/BadG/BcrA/BcrD type" evidence="1">
    <location>
        <begin position="5"/>
        <end position="277"/>
    </location>
</feature>
<dbReference type="PANTHER" id="PTHR43190:SF3">
    <property type="entry name" value="N-ACETYL-D-GLUCOSAMINE KINASE"/>
    <property type="match status" value="1"/>
</dbReference>
<name>A0A7X2H6Y5_9BACL</name>
<dbReference type="InterPro" id="IPR002731">
    <property type="entry name" value="ATPase_BadF"/>
</dbReference>
<dbReference type="Proteomes" id="UP000463051">
    <property type="component" value="Unassembled WGS sequence"/>
</dbReference>
<dbReference type="Pfam" id="PF01869">
    <property type="entry name" value="BcrAD_BadFG"/>
    <property type="match status" value="1"/>
</dbReference>
<protein>
    <submittedName>
        <fullName evidence="2">ATPase</fullName>
    </submittedName>
</protein>
<evidence type="ECO:0000259" key="1">
    <source>
        <dbReference type="Pfam" id="PF01869"/>
    </source>
</evidence>
<dbReference type="SUPFAM" id="SSF53067">
    <property type="entry name" value="Actin-like ATPase domain"/>
    <property type="match status" value="2"/>
</dbReference>
<dbReference type="PANTHER" id="PTHR43190">
    <property type="entry name" value="N-ACETYL-D-GLUCOSAMINE KINASE"/>
    <property type="match status" value="1"/>
</dbReference>
<comment type="caution">
    <text evidence="2">The sequence shown here is derived from an EMBL/GenBank/DDBJ whole genome shotgun (WGS) entry which is preliminary data.</text>
</comment>
<reference evidence="2 3" key="1">
    <citation type="submission" date="2019-11" db="EMBL/GenBank/DDBJ databases">
        <title>Paenibacillus monticola sp. nov., a novel PGPR strain isolated from mountain sample in China.</title>
        <authorList>
            <person name="Zhao Q."/>
            <person name="Li H.-P."/>
            <person name="Zhang J.-L."/>
        </authorList>
    </citation>
    <scope>NUCLEOTIDE SEQUENCE [LARGE SCALE GENOMIC DNA]</scope>
    <source>
        <strain evidence="2 3">LC-T2</strain>
    </source>
</reference>
<gene>
    <name evidence="2" type="ORF">GJB61_17025</name>
</gene>
<dbReference type="AlphaFoldDB" id="A0A7X2H6Y5"/>
<dbReference type="InterPro" id="IPR043129">
    <property type="entry name" value="ATPase_NBD"/>
</dbReference>